<dbReference type="EMBL" id="DQ491001">
    <property type="protein sequence ID" value="ABT13942.1"/>
    <property type="molecule type" value="Genomic_DNA"/>
</dbReference>
<reference evidence="1 2" key="1">
    <citation type="journal article" date="2007" name="Virology">
        <title>Sequence and annotation of the 314-kb MT325 and the 321-kb FR483 viruses that infect Chlorella Pbi.</title>
        <authorList>
            <person name="Fitzgerald L.A."/>
            <person name="Graves M.V."/>
            <person name="Li X."/>
            <person name="Feldblyum T."/>
            <person name="Hartigan J."/>
            <person name="Van Etten J.L."/>
        </authorList>
    </citation>
    <scope>NUCLEOTIDE SEQUENCE [LARGE SCALE GENOMIC DNA]</scope>
    <source>
        <strain evidence="1 2">MT325</strain>
    </source>
</reference>
<evidence type="ECO:0000313" key="2">
    <source>
        <dbReference type="Proteomes" id="UP000246715"/>
    </source>
</evidence>
<evidence type="ECO:0000313" key="1">
    <source>
        <dbReference type="EMBL" id="ABT13942.1"/>
    </source>
</evidence>
<accession>A7IUB8</accession>
<name>A7IUB8_PBCVM</name>
<protein>
    <submittedName>
        <fullName evidence="1">Uncharacterized protein M388R</fullName>
    </submittedName>
</protein>
<sequence length="235" mass="27143">MIAKTYTDHVKNAFKNADRMVTKISEDILRLEGMSGFKTRAFYNNISSAWGVRYLEVGSWKGSSACSAMFGNSMDITTIDNWSQFNGPQEDFQNNVNTFGGDNRVTTINKDSFEVSMDELPYKYNVYLYDGDHSTEAHEKALTHYIDAMDDTFIFMIDDWMFEGVRKGTYDAIEKLNLKIEYYEERRKMLSFEDDNGPGGSRQWWVVDDDGSLRIVQSEPQEYWNGIGVFVLTKK</sequence>
<dbReference type="Gene3D" id="3.40.50.150">
    <property type="entry name" value="Vaccinia Virus protein VP39"/>
    <property type="match status" value="1"/>
</dbReference>
<proteinExistence type="predicted"/>
<dbReference type="Pfam" id="PF13578">
    <property type="entry name" value="Methyltransf_24"/>
    <property type="match status" value="1"/>
</dbReference>
<organism evidence="1 2">
    <name type="scientific">Paramecium bursaria Chlorella virus MT325</name>
    <name type="common">PBCV-MT325</name>
    <dbReference type="NCBI Taxonomy" id="346932"/>
    <lineage>
        <taxon>Viruses</taxon>
        <taxon>Varidnaviria</taxon>
        <taxon>Bamfordvirae</taxon>
        <taxon>Nucleocytoviricota</taxon>
        <taxon>Megaviricetes</taxon>
        <taxon>Algavirales</taxon>
        <taxon>Phycodnaviridae</taxon>
        <taxon>Chlorovirus</taxon>
        <taxon>Chlorovirus conductrix</taxon>
        <taxon>Paramecium bursaria Chlorella virus A1</taxon>
    </lineage>
</organism>
<gene>
    <name evidence="1" type="primary">M388R</name>
    <name evidence="1" type="ORF">MT325_M388R</name>
</gene>
<organismHost>
    <name type="scientific">Paramecium bursaria</name>
    <dbReference type="NCBI Taxonomy" id="74790"/>
</organismHost>
<dbReference type="InterPro" id="IPR029063">
    <property type="entry name" value="SAM-dependent_MTases_sf"/>
</dbReference>
<dbReference type="Proteomes" id="UP000246715">
    <property type="component" value="Segment"/>
</dbReference>